<dbReference type="Proteomes" id="UP001165121">
    <property type="component" value="Unassembled WGS sequence"/>
</dbReference>
<evidence type="ECO:0000259" key="3">
    <source>
        <dbReference type="PROSITE" id="PS50158"/>
    </source>
</evidence>
<sequence>MRGEPLVEYAAGYTLAPRGADTGPQAADSKLQTGTVVDNAARTRGRTLCYECGGNRRMGKINQVGAGQNNNAPLGTRGNSWQYKVSQRKPLRTRAEQLANFRRYVSQQNENQADPALGGSEEGPCYYCDTNGHFARECRLKQEIWQPKETRAIASKAETRHRDRQFSLVDGFSNLAMSETRRLKLVAVGNMAGKNDTWRGAQQQLLAAVVGLTVIGADGWRGDKATVVGASCACRRYQMKVMKGRSKALRQWERQTVLEQRLGGMFKAIRDIQHHGAKNARRLIEEEVEPATLVLPHATESLKKSARQKKMQRYYEYHNGSTYGPLCVKVWIVSRSRCGPGLITNKNGQGPAHQTDQGTLHNVKLVVKAPDGSLAETEGREAPAVGLDIGEGVQREHQGVSAEPSGSNDKTAKP</sequence>
<feature type="region of interest" description="Disordered" evidence="2">
    <location>
        <begin position="388"/>
        <end position="414"/>
    </location>
</feature>
<accession>A0A9W6XIE9</accession>
<keyword evidence="5" id="KW-1185">Reference proteome</keyword>
<evidence type="ECO:0000256" key="1">
    <source>
        <dbReference type="PROSITE-ProRule" id="PRU00047"/>
    </source>
</evidence>
<dbReference type="EMBL" id="BSXT01001135">
    <property type="protein sequence ID" value="GMF39121.1"/>
    <property type="molecule type" value="Genomic_DNA"/>
</dbReference>
<dbReference type="SUPFAM" id="SSF57756">
    <property type="entry name" value="Retrovirus zinc finger-like domains"/>
    <property type="match status" value="1"/>
</dbReference>
<organism evidence="4 5">
    <name type="scientific">Phytophthora fragariaefolia</name>
    <dbReference type="NCBI Taxonomy" id="1490495"/>
    <lineage>
        <taxon>Eukaryota</taxon>
        <taxon>Sar</taxon>
        <taxon>Stramenopiles</taxon>
        <taxon>Oomycota</taxon>
        <taxon>Peronosporomycetes</taxon>
        <taxon>Peronosporales</taxon>
        <taxon>Peronosporaceae</taxon>
        <taxon>Phytophthora</taxon>
    </lineage>
</organism>
<evidence type="ECO:0000256" key="2">
    <source>
        <dbReference type="SAM" id="MobiDB-lite"/>
    </source>
</evidence>
<evidence type="ECO:0000313" key="5">
    <source>
        <dbReference type="Proteomes" id="UP001165121"/>
    </source>
</evidence>
<dbReference type="GO" id="GO:0008270">
    <property type="term" value="F:zinc ion binding"/>
    <property type="evidence" value="ECO:0007669"/>
    <property type="project" value="UniProtKB-KW"/>
</dbReference>
<evidence type="ECO:0000313" key="4">
    <source>
        <dbReference type="EMBL" id="GMF39121.1"/>
    </source>
</evidence>
<reference evidence="4" key="1">
    <citation type="submission" date="2023-04" db="EMBL/GenBank/DDBJ databases">
        <title>Phytophthora fragariaefolia NBRC 109709.</title>
        <authorList>
            <person name="Ichikawa N."/>
            <person name="Sato H."/>
            <person name="Tonouchi N."/>
        </authorList>
    </citation>
    <scope>NUCLEOTIDE SEQUENCE</scope>
    <source>
        <strain evidence="4">NBRC 109709</strain>
    </source>
</reference>
<protein>
    <submittedName>
        <fullName evidence="4">Unnamed protein product</fullName>
    </submittedName>
</protein>
<gene>
    <name evidence="4" type="ORF">Pfra01_001152300</name>
</gene>
<dbReference type="InterPro" id="IPR001878">
    <property type="entry name" value="Znf_CCHC"/>
</dbReference>
<dbReference type="InterPro" id="IPR036875">
    <property type="entry name" value="Znf_CCHC_sf"/>
</dbReference>
<name>A0A9W6XIE9_9STRA</name>
<dbReference type="Gene3D" id="4.10.60.10">
    <property type="entry name" value="Zinc finger, CCHC-type"/>
    <property type="match status" value="1"/>
</dbReference>
<comment type="caution">
    <text evidence="4">The sequence shown here is derived from an EMBL/GenBank/DDBJ whole genome shotgun (WGS) entry which is preliminary data.</text>
</comment>
<dbReference type="Pfam" id="PF00098">
    <property type="entry name" value="zf-CCHC"/>
    <property type="match status" value="1"/>
</dbReference>
<dbReference type="PROSITE" id="PS50158">
    <property type="entry name" value="ZF_CCHC"/>
    <property type="match status" value="1"/>
</dbReference>
<dbReference type="AlphaFoldDB" id="A0A9W6XIE9"/>
<keyword evidence="1" id="KW-0862">Zinc</keyword>
<keyword evidence="1" id="KW-0863">Zinc-finger</keyword>
<feature type="domain" description="CCHC-type" evidence="3">
    <location>
        <begin position="125"/>
        <end position="139"/>
    </location>
</feature>
<dbReference type="GO" id="GO:0003676">
    <property type="term" value="F:nucleic acid binding"/>
    <property type="evidence" value="ECO:0007669"/>
    <property type="project" value="InterPro"/>
</dbReference>
<feature type="compositionally biased region" description="Polar residues" evidence="2">
    <location>
        <begin position="404"/>
        <end position="414"/>
    </location>
</feature>
<proteinExistence type="predicted"/>
<keyword evidence="1" id="KW-0479">Metal-binding</keyword>